<dbReference type="RefSeq" id="XP_068352804.1">
    <property type="nucleotide sequence ID" value="XM_068494203.1"/>
</dbReference>
<sequence length="199" mass="22569">MSNGQKAVFLGPTNVGKTSIMAIIDEKQFPDLTTPTITTSVVSKKYYKDLFEFTINYWDTAGQERFKSLARSHIRGASLAIAVFDITKNETFTEMQTYIDLFQRECPQFSENIIVVGNKADLLDNIDDNSVSEQYSSWCKENNINFLMTSAKTQVGINELESLVSEILYESLEAKEIKVEPEYVELTKPINNEEKKGCC</sequence>
<dbReference type="EMBL" id="MLAK01000993">
    <property type="protein sequence ID" value="OHS99667.1"/>
    <property type="molecule type" value="Genomic_DNA"/>
</dbReference>
<dbReference type="SUPFAM" id="SSF52540">
    <property type="entry name" value="P-loop containing nucleoside triphosphate hydrolases"/>
    <property type="match status" value="1"/>
</dbReference>
<dbReference type="AlphaFoldDB" id="A0A1J4JQ72"/>
<dbReference type="GO" id="GO:0005525">
    <property type="term" value="F:GTP binding"/>
    <property type="evidence" value="ECO:0007669"/>
    <property type="project" value="UniProtKB-KW"/>
</dbReference>
<dbReference type="PRINTS" id="PR00449">
    <property type="entry name" value="RASTRNSFRMNG"/>
</dbReference>
<dbReference type="Gene3D" id="3.40.50.300">
    <property type="entry name" value="P-loop containing nucleotide triphosphate hydrolases"/>
    <property type="match status" value="1"/>
</dbReference>
<dbReference type="InterPro" id="IPR027417">
    <property type="entry name" value="P-loop_NTPase"/>
</dbReference>
<evidence type="ECO:0000256" key="3">
    <source>
        <dbReference type="ARBA" id="ARBA00023134"/>
    </source>
</evidence>
<comment type="similarity">
    <text evidence="1">Belongs to the small GTPase superfamily. Rab family.</text>
</comment>
<dbReference type="OrthoDB" id="188276at2759"/>
<keyword evidence="5" id="KW-1185">Reference proteome</keyword>
<evidence type="ECO:0000256" key="2">
    <source>
        <dbReference type="ARBA" id="ARBA00022741"/>
    </source>
</evidence>
<dbReference type="CDD" id="cd00154">
    <property type="entry name" value="Rab"/>
    <property type="match status" value="1"/>
</dbReference>
<dbReference type="VEuPathDB" id="TrichDB:TRFO_08299"/>
<dbReference type="SMART" id="SM00175">
    <property type="entry name" value="RAB"/>
    <property type="match status" value="1"/>
</dbReference>
<keyword evidence="2" id="KW-0547">Nucleotide-binding</keyword>
<protein>
    <submittedName>
        <fullName evidence="4">Ras-related protein RABH1c</fullName>
    </submittedName>
</protein>
<evidence type="ECO:0000313" key="5">
    <source>
        <dbReference type="Proteomes" id="UP000179807"/>
    </source>
</evidence>
<comment type="caution">
    <text evidence="4">The sequence shown here is derived from an EMBL/GenBank/DDBJ whole genome shotgun (WGS) entry which is preliminary data.</text>
</comment>
<accession>A0A1J4JQ72</accession>
<gene>
    <name evidence="4" type="ORF">TRFO_08299</name>
</gene>
<reference evidence="4" key="1">
    <citation type="submission" date="2016-10" db="EMBL/GenBank/DDBJ databases">
        <authorList>
            <person name="Benchimol M."/>
            <person name="Almeida L.G."/>
            <person name="Vasconcelos A.T."/>
            <person name="Perreira-Neves A."/>
            <person name="Rosa I.A."/>
            <person name="Tasca T."/>
            <person name="Bogo M.R."/>
            <person name="de Souza W."/>
        </authorList>
    </citation>
    <scope>NUCLEOTIDE SEQUENCE [LARGE SCALE GENOMIC DNA]</scope>
    <source>
        <strain evidence="4">K</strain>
    </source>
</reference>
<dbReference type="InterPro" id="IPR005225">
    <property type="entry name" value="Small_GTP-bd"/>
</dbReference>
<name>A0A1J4JQ72_9EUKA</name>
<dbReference type="InterPro" id="IPR001806">
    <property type="entry name" value="Small_GTPase"/>
</dbReference>
<organism evidence="4 5">
    <name type="scientific">Tritrichomonas foetus</name>
    <dbReference type="NCBI Taxonomy" id="1144522"/>
    <lineage>
        <taxon>Eukaryota</taxon>
        <taxon>Metamonada</taxon>
        <taxon>Parabasalia</taxon>
        <taxon>Tritrichomonadida</taxon>
        <taxon>Tritrichomonadidae</taxon>
        <taxon>Tritrichomonas</taxon>
    </lineage>
</organism>
<dbReference type="Pfam" id="PF00071">
    <property type="entry name" value="Ras"/>
    <property type="match status" value="1"/>
</dbReference>
<evidence type="ECO:0000313" key="4">
    <source>
        <dbReference type="EMBL" id="OHS99667.1"/>
    </source>
</evidence>
<dbReference type="Proteomes" id="UP000179807">
    <property type="component" value="Unassembled WGS sequence"/>
</dbReference>
<proteinExistence type="inferred from homology"/>
<dbReference type="GeneID" id="94828907"/>
<dbReference type="PROSITE" id="PS51419">
    <property type="entry name" value="RAB"/>
    <property type="match status" value="1"/>
</dbReference>
<evidence type="ECO:0000256" key="1">
    <source>
        <dbReference type="ARBA" id="ARBA00006270"/>
    </source>
</evidence>
<dbReference type="PROSITE" id="PS51421">
    <property type="entry name" value="RAS"/>
    <property type="match status" value="1"/>
</dbReference>
<dbReference type="PANTHER" id="PTHR47981:SF20">
    <property type="entry name" value="RAS-RELATED PROTEIN RAB-7A"/>
    <property type="match status" value="1"/>
</dbReference>
<dbReference type="NCBIfam" id="TIGR00231">
    <property type="entry name" value="small_GTP"/>
    <property type="match status" value="1"/>
</dbReference>
<dbReference type="SMART" id="SM00174">
    <property type="entry name" value="RHO"/>
    <property type="match status" value="1"/>
</dbReference>
<dbReference type="SMART" id="SM00173">
    <property type="entry name" value="RAS"/>
    <property type="match status" value="1"/>
</dbReference>
<dbReference type="PANTHER" id="PTHR47981">
    <property type="entry name" value="RAB FAMILY"/>
    <property type="match status" value="1"/>
</dbReference>
<dbReference type="GO" id="GO:0003924">
    <property type="term" value="F:GTPase activity"/>
    <property type="evidence" value="ECO:0007669"/>
    <property type="project" value="InterPro"/>
</dbReference>
<keyword evidence="3" id="KW-0342">GTP-binding</keyword>